<protein>
    <submittedName>
        <fullName evidence="2">Uncharacterized protein</fullName>
    </submittedName>
</protein>
<feature type="compositionally biased region" description="Pro residues" evidence="1">
    <location>
        <begin position="27"/>
        <end position="36"/>
    </location>
</feature>
<evidence type="ECO:0000313" key="3">
    <source>
        <dbReference type="Proteomes" id="UP000827892"/>
    </source>
</evidence>
<gene>
    <name evidence="2" type="ORF">L3Y34_019784</name>
</gene>
<evidence type="ECO:0000256" key="1">
    <source>
        <dbReference type="SAM" id="MobiDB-lite"/>
    </source>
</evidence>
<organism evidence="2 3">
    <name type="scientific">Caenorhabditis briggsae</name>
    <dbReference type="NCBI Taxonomy" id="6238"/>
    <lineage>
        <taxon>Eukaryota</taxon>
        <taxon>Metazoa</taxon>
        <taxon>Ecdysozoa</taxon>
        <taxon>Nematoda</taxon>
        <taxon>Chromadorea</taxon>
        <taxon>Rhabditida</taxon>
        <taxon>Rhabditina</taxon>
        <taxon>Rhabditomorpha</taxon>
        <taxon>Rhabditoidea</taxon>
        <taxon>Rhabditidae</taxon>
        <taxon>Peloderinae</taxon>
        <taxon>Caenorhabditis</taxon>
    </lineage>
</organism>
<dbReference type="EMBL" id="CP090892">
    <property type="protein sequence ID" value="ULU08802.1"/>
    <property type="molecule type" value="Genomic_DNA"/>
</dbReference>
<feature type="region of interest" description="Disordered" evidence="1">
    <location>
        <begin position="15"/>
        <end position="42"/>
    </location>
</feature>
<name>A0AAE9IX71_CAEBR</name>
<dbReference type="Proteomes" id="UP000827892">
    <property type="component" value="Chromosome II"/>
</dbReference>
<dbReference type="AlphaFoldDB" id="A0AAE9IX71"/>
<accession>A0AAE9IX71</accession>
<evidence type="ECO:0000313" key="2">
    <source>
        <dbReference type="EMBL" id="ULU08802.1"/>
    </source>
</evidence>
<proteinExistence type="predicted"/>
<reference evidence="2 3" key="1">
    <citation type="submission" date="2022-05" db="EMBL/GenBank/DDBJ databases">
        <title>Chromosome-level reference genomes for two strains of Caenorhabditis briggsae: an improved platform for comparative genomics.</title>
        <authorList>
            <person name="Stevens L."/>
            <person name="Andersen E.C."/>
        </authorList>
    </citation>
    <scope>NUCLEOTIDE SEQUENCE [LARGE SCALE GENOMIC DNA]</scope>
    <source>
        <strain evidence="2">QX1410_ONT</strain>
        <tissue evidence="2">Whole-organism</tissue>
    </source>
</reference>
<sequence>MSVWSFLSALYEGFVSSPPRSKANPARKPPAGPRPGPSNDGFLTKAERRMLEEKQEADAEKMDLPLGRPISWIIKMAEEKHEECCADNIKKKMQTMNVVTELRKHFGGIEASRKRKLASFEEYRAKASALVKRQKLE</sequence>